<dbReference type="Gene3D" id="3.40.190.290">
    <property type="match status" value="1"/>
</dbReference>
<dbReference type="InterPro" id="IPR036388">
    <property type="entry name" value="WH-like_DNA-bd_sf"/>
</dbReference>
<evidence type="ECO:0000256" key="3">
    <source>
        <dbReference type="ARBA" id="ARBA00023125"/>
    </source>
</evidence>
<evidence type="ECO:0000256" key="2">
    <source>
        <dbReference type="ARBA" id="ARBA00023015"/>
    </source>
</evidence>
<dbReference type="Pfam" id="PF00126">
    <property type="entry name" value="HTH_1"/>
    <property type="match status" value="1"/>
</dbReference>
<name>A0A2S6N482_RHOGL</name>
<dbReference type="Pfam" id="PF03466">
    <property type="entry name" value="LysR_substrate"/>
    <property type="match status" value="1"/>
</dbReference>
<organism evidence="6 7">
    <name type="scientific">Rhodopila globiformis</name>
    <name type="common">Rhodopseudomonas globiformis</name>
    <dbReference type="NCBI Taxonomy" id="1071"/>
    <lineage>
        <taxon>Bacteria</taxon>
        <taxon>Pseudomonadati</taxon>
        <taxon>Pseudomonadota</taxon>
        <taxon>Alphaproteobacteria</taxon>
        <taxon>Acetobacterales</taxon>
        <taxon>Acetobacteraceae</taxon>
        <taxon>Rhodopila</taxon>
    </lineage>
</organism>
<evidence type="ECO:0000256" key="4">
    <source>
        <dbReference type="ARBA" id="ARBA00023163"/>
    </source>
</evidence>
<keyword evidence="4" id="KW-0804">Transcription</keyword>
<dbReference type="CDD" id="cd08422">
    <property type="entry name" value="PBP2_CrgA_like"/>
    <property type="match status" value="1"/>
</dbReference>
<dbReference type="PRINTS" id="PR00039">
    <property type="entry name" value="HTHLYSR"/>
</dbReference>
<dbReference type="InterPro" id="IPR005119">
    <property type="entry name" value="LysR_subst-bd"/>
</dbReference>
<keyword evidence="2" id="KW-0805">Transcription regulation</keyword>
<dbReference type="GO" id="GO:0003677">
    <property type="term" value="F:DNA binding"/>
    <property type="evidence" value="ECO:0007669"/>
    <property type="project" value="UniProtKB-KW"/>
</dbReference>
<dbReference type="Gene3D" id="1.10.10.10">
    <property type="entry name" value="Winged helix-like DNA-binding domain superfamily/Winged helix DNA-binding domain"/>
    <property type="match status" value="1"/>
</dbReference>
<evidence type="ECO:0000313" key="7">
    <source>
        <dbReference type="Proteomes" id="UP000239724"/>
    </source>
</evidence>
<dbReference type="InterPro" id="IPR058163">
    <property type="entry name" value="LysR-type_TF_proteobact-type"/>
</dbReference>
<keyword evidence="3" id="KW-0238">DNA-binding</keyword>
<comment type="caution">
    <text evidence="6">The sequence shown here is derived from an EMBL/GenBank/DDBJ whole genome shotgun (WGS) entry which is preliminary data.</text>
</comment>
<dbReference type="RefSeq" id="WP_104520900.1">
    <property type="nucleotide sequence ID" value="NZ_NHRY01000227.1"/>
</dbReference>
<proteinExistence type="inferred from homology"/>
<dbReference type="PANTHER" id="PTHR30537">
    <property type="entry name" value="HTH-TYPE TRANSCRIPTIONAL REGULATOR"/>
    <property type="match status" value="1"/>
</dbReference>
<feature type="domain" description="HTH lysR-type" evidence="5">
    <location>
        <begin position="1"/>
        <end position="59"/>
    </location>
</feature>
<dbReference type="SUPFAM" id="SSF53850">
    <property type="entry name" value="Periplasmic binding protein-like II"/>
    <property type="match status" value="1"/>
</dbReference>
<evidence type="ECO:0000259" key="5">
    <source>
        <dbReference type="PROSITE" id="PS50931"/>
    </source>
</evidence>
<dbReference type="InterPro" id="IPR036390">
    <property type="entry name" value="WH_DNA-bd_sf"/>
</dbReference>
<dbReference type="PROSITE" id="PS50931">
    <property type="entry name" value="HTH_LYSR"/>
    <property type="match status" value="1"/>
</dbReference>
<dbReference type="EMBL" id="NHRY01000227">
    <property type="protein sequence ID" value="PPQ29424.1"/>
    <property type="molecule type" value="Genomic_DNA"/>
</dbReference>
<dbReference type="SUPFAM" id="SSF46785">
    <property type="entry name" value="Winged helix' DNA-binding domain"/>
    <property type="match status" value="1"/>
</dbReference>
<dbReference type="FunFam" id="1.10.10.10:FF:000001">
    <property type="entry name" value="LysR family transcriptional regulator"/>
    <property type="match status" value="1"/>
</dbReference>
<dbReference type="AlphaFoldDB" id="A0A2S6N482"/>
<dbReference type="GO" id="GO:0003700">
    <property type="term" value="F:DNA-binding transcription factor activity"/>
    <property type="evidence" value="ECO:0007669"/>
    <property type="project" value="InterPro"/>
</dbReference>
<evidence type="ECO:0000256" key="1">
    <source>
        <dbReference type="ARBA" id="ARBA00009437"/>
    </source>
</evidence>
<dbReference type="PANTHER" id="PTHR30537:SF5">
    <property type="entry name" value="HTH-TYPE TRANSCRIPTIONAL ACTIVATOR TTDR-RELATED"/>
    <property type="match status" value="1"/>
</dbReference>
<accession>A0A2S6N482</accession>
<dbReference type="OrthoDB" id="9812435at2"/>
<reference evidence="6 7" key="1">
    <citation type="journal article" date="2018" name="Arch. Microbiol.">
        <title>New insights into the metabolic potential of the phototrophic purple bacterium Rhodopila globiformis DSM 161(T) from its draft genome sequence and evidence for a vanadium-dependent nitrogenase.</title>
        <authorList>
            <person name="Imhoff J.F."/>
            <person name="Rahn T."/>
            <person name="Kunzel S."/>
            <person name="Neulinger S.C."/>
        </authorList>
    </citation>
    <scope>NUCLEOTIDE SEQUENCE [LARGE SCALE GENOMIC DNA]</scope>
    <source>
        <strain evidence="6 7">DSM 161</strain>
    </source>
</reference>
<protein>
    <recommendedName>
        <fullName evidence="5">HTH lysR-type domain-containing protein</fullName>
    </recommendedName>
</protein>
<dbReference type="InterPro" id="IPR000847">
    <property type="entry name" value="LysR_HTH_N"/>
</dbReference>
<sequence>MDLISGLQTFIRVVETGSFSAVARETNTSQSAVTRQVAQLEEHFGVRLLHRTTRKLSLTDDGQALVDRARHLLEEAEDLEDTFGRNGGEPTGLVRIGVPVGAAILLVKDVTTLLHRYPGLSLELVVSEELSDLVEDRLDLALRFGQSPDTSLVSRAIAMIGSAPAAAPAYLEKHGAPSHPSELADHTCIIHDIGPGSTRWSFTGPDGAVEVEVGSAFRSNNSLVVRQAALAGYGIALLGDALTTDDFRGSRLYRLLPDYVARRRPAFVVYPSRRHMPLRTRVVIDFMIERFKQLETRLRDGREWGENEATWLV</sequence>
<evidence type="ECO:0000313" key="6">
    <source>
        <dbReference type="EMBL" id="PPQ29424.1"/>
    </source>
</evidence>
<comment type="similarity">
    <text evidence="1">Belongs to the LysR transcriptional regulatory family.</text>
</comment>
<keyword evidence="7" id="KW-1185">Reference proteome</keyword>
<dbReference type="Proteomes" id="UP000239724">
    <property type="component" value="Unassembled WGS sequence"/>
</dbReference>
<gene>
    <name evidence="6" type="ORF">CCS01_21645</name>
</gene>